<keyword evidence="2" id="KW-0805">Transcription regulation</keyword>
<dbReference type="InterPro" id="IPR053721">
    <property type="entry name" value="Fimbrial_Adhesin_Reg"/>
</dbReference>
<comment type="caution">
    <text evidence="6">The sequence shown here is derived from an EMBL/GenBank/DDBJ whole genome shotgun (WGS) entry which is preliminary data.</text>
</comment>
<reference evidence="6 7" key="1">
    <citation type="submission" date="2019-06" db="EMBL/GenBank/DDBJ databases">
        <title>Genome sequencing of plant associated microbes to promote plant fitness in Sorghum bicolor and Oryza sativa.</title>
        <authorList>
            <person name="Coleman-Derr D."/>
        </authorList>
    </citation>
    <scope>NUCLEOTIDE SEQUENCE [LARGE SCALE GENOMIC DNA]</scope>
    <source>
        <strain evidence="6 7">KV-663</strain>
    </source>
</reference>
<dbReference type="GO" id="GO:0006352">
    <property type="term" value="P:DNA-templated transcription initiation"/>
    <property type="evidence" value="ECO:0007669"/>
    <property type="project" value="InterPro"/>
</dbReference>
<dbReference type="GO" id="GO:0003677">
    <property type="term" value="F:DNA binding"/>
    <property type="evidence" value="ECO:0007669"/>
    <property type="project" value="InterPro"/>
</dbReference>
<evidence type="ECO:0000256" key="1">
    <source>
        <dbReference type="ARBA" id="ARBA00010641"/>
    </source>
</evidence>
<dbReference type="SUPFAM" id="SSF88659">
    <property type="entry name" value="Sigma3 and sigma4 domains of RNA polymerase sigma factors"/>
    <property type="match status" value="1"/>
</dbReference>
<organism evidence="6 7">
    <name type="scientific">Humibacillus xanthopallidus</name>
    <dbReference type="NCBI Taxonomy" id="412689"/>
    <lineage>
        <taxon>Bacteria</taxon>
        <taxon>Bacillati</taxon>
        <taxon>Actinomycetota</taxon>
        <taxon>Actinomycetes</taxon>
        <taxon>Micrococcales</taxon>
        <taxon>Intrasporangiaceae</taxon>
        <taxon>Humibacillus</taxon>
    </lineage>
</organism>
<protein>
    <submittedName>
        <fullName evidence="6">Sigma-70-like protein</fullName>
    </submittedName>
</protein>
<keyword evidence="3" id="KW-0731">Sigma factor</keyword>
<evidence type="ECO:0000313" key="6">
    <source>
        <dbReference type="EMBL" id="TQM57230.1"/>
    </source>
</evidence>
<dbReference type="GO" id="GO:0016987">
    <property type="term" value="F:sigma factor activity"/>
    <property type="evidence" value="ECO:0007669"/>
    <property type="project" value="UniProtKB-KW"/>
</dbReference>
<dbReference type="EMBL" id="VFPM01000004">
    <property type="protein sequence ID" value="TQM57230.1"/>
    <property type="molecule type" value="Genomic_DNA"/>
</dbReference>
<evidence type="ECO:0000256" key="3">
    <source>
        <dbReference type="ARBA" id="ARBA00023082"/>
    </source>
</evidence>
<evidence type="ECO:0000259" key="5">
    <source>
        <dbReference type="Pfam" id="PF08281"/>
    </source>
</evidence>
<dbReference type="AlphaFoldDB" id="A0A543HFY6"/>
<dbReference type="Proteomes" id="UP000316747">
    <property type="component" value="Unassembled WGS sequence"/>
</dbReference>
<evidence type="ECO:0000313" key="7">
    <source>
        <dbReference type="Proteomes" id="UP000316747"/>
    </source>
</evidence>
<keyword evidence="4" id="KW-0804">Transcription</keyword>
<proteinExistence type="inferred from homology"/>
<dbReference type="Pfam" id="PF08281">
    <property type="entry name" value="Sigma70_r4_2"/>
    <property type="match status" value="1"/>
</dbReference>
<gene>
    <name evidence="6" type="ORF">FBY41_4051</name>
</gene>
<dbReference type="InterPro" id="IPR013249">
    <property type="entry name" value="RNA_pol_sigma70_r4_t2"/>
</dbReference>
<comment type="similarity">
    <text evidence="1">Belongs to the sigma-70 factor family. ECF subfamily.</text>
</comment>
<evidence type="ECO:0000256" key="4">
    <source>
        <dbReference type="ARBA" id="ARBA00023163"/>
    </source>
</evidence>
<dbReference type="Gene3D" id="1.10.10.2690">
    <property type="match status" value="1"/>
</dbReference>
<feature type="domain" description="RNA polymerase sigma factor 70 region 4 type 2" evidence="5">
    <location>
        <begin position="36"/>
        <end position="68"/>
    </location>
</feature>
<evidence type="ECO:0000256" key="2">
    <source>
        <dbReference type="ARBA" id="ARBA00023015"/>
    </source>
</evidence>
<name>A0A543HFY6_9MICO</name>
<sequence>MEVDEVLTIARATGDDDPRVALAAARELRRAADRTEAAVVRRARVGGMPWAEIAEQLGVTRQAVHKKYGRR</sequence>
<accession>A0A543HFY6</accession>
<dbReference type="InterPro" id="IPR013324">
    <property type="entry name" value="RNA_pol_sigma_r3/r4-like"/>
</dbReference>
<keyword evidence="7" id="KW-1185">Reference proteome</keyword>